<proteinExistence type="predicted"/>
<protein>
    <submittedName>
        <fullName evidence="2">Uncharacterized protein</fullName>
    </submittedName>
</protein>
<name>A0A397STZ1_9GLOM</name>
<dbReference type="OrthoDB" id="2441256at2759"/>
<comment type="caution">
    <text evidence="2">The sequence shown here is derived from an EMBL/GenBank/DDBJ whole genome shotgun (WGS) entry which is preliminary data.</text>
</comment>
<sequence>MCVIGNEKPSKIAKGDNSGTDNKNRHVHHIDVVEYSFPSLEDLAASNFGEPWSHATVTGSYHNIDFKEKTFKFGNIYDVTHDSSHATLRIVFQVHLPFEVENSPELVVGLTIDTPLFGINQNINEILMIFQQTIDELLDFRKINNELIYKEDFDADTIKRAILSKLNPGCLGPSPDIVILEPGANPNSDEEILRVAEMYKEDFSMEDHSFLNIVADEAIYRRLIRCREKWPKIRPILGAWHTSKDFCSHEYLILYGLQ</sequence>
<gene>
    <name evidence="2" type="ORF">C1645_824560</name>
</gene>
<keyword evidence="3" id="KW-1185">Reference proteome</keyword>
<dbReference type="EMBL" id="QKYT01000212">
    <property type="protein sequence ID" value="RIA89630.1"/>
    <property type="molecule type" value="Genomic_DNA"/>
</dbReference>
<evidence type="ECO:0000256" key="1">
    <source>
        <dbReference type="SAM" id="MobiDB-lite"/>
    </source>
</evidence>
<feature type="region of interest" description="Disordered" evidence="1">
    <location>
        <begin position="1"/>
        <end position="23"/>
    </location>
</feature>
<evidence type="ECO:0000313" key="3">
    <source>
        <dbReference type="Proteomes" id="UP000265703"/>
    </source>
</evidence>
<dbReference type="AlphaFoldDB" id="A0A397STZ1"/>
<accession>A0A397STZ1</accession>
<evidence type="ECO:0000313" key="2">
    <source>
        <dbReference type="EMBL" id="RIA89630.1"/>
    </source>
</evidence>
<organism evidence="2 3">
    <name type="scientific">Glomus cerebriforme</name>
    <dbReference type="NCBI Taxonomy" id="658196"/>
    <lineage>
        <taxon>Eukaryota</taxon>
        <taxon>Fungi</taxon>
        <taxon>Fungi incertae sedis</taxon>
        <taxon>Mucoromycota</taxon>
        <taxon>Glomeromycotina</taxon>
        <taxon>Glomeromycetes</taxon>
        <taxon>Glomerales</taxon>
        <taxon>Glomeraceae</taxon>
        <taxon>Glomus</taxon>
    </lineage>
</organism>
<reference evidence="2 3" key="1">
    <citation type="submission" date="2018-06" db="EMBL/GenBank/DDBJ databases">
        <title>Comparative genomics reveals the genomic features of Rhizophagus irregularis, R. cerebriforme, R. diaphanum and Gigaspora rosea, and their symbiotic lifestyle signature.</title>
        <authorList>
            <person name="Morin E."/>
            <person name="San Clemente H."/>
            <person name="Chen E.C.H."/>
            <person name="De La Providencia I."/>
            <person name="Hainaut M."/>
            <person name="Kuo A."/>
            <person name="Kohler A."/>
            <person name="Murat C."/>
            <person name="Tang N."/>
            <person name="Roy S."/>
            <person name="Loubradou J."/>
            <person name="Henrissat B."/>
            <person name="Grigoriev I.V."/>
            <person name="Corradi N."/>
            <person name="Roux C."/>
            <person name="Martin F.M."/>
        </authorList>
    </citation>
    <scope>NUCLEOTIDE SEQUENCE [LARGE SCALE GENOMIC DNA]</scope>
    <source>
        <strain evidence="2 3">DAOM 227022</strain>
    </source>
</reference>
<dbReference type="Proteomes" id="UP000265703">
    <property type="component" value="Unassembled WGS sequence"/>
</dbReference>